<evidence type="ECO:0000313" key="3">
    <source>
        <dbReference type="Proteomes" id="UP000031563"/>
    </source>
</evidence>
<dbReference type="InterPro" id="IPR052948">
    <property type="entry name" value="Low_temp-induced_all0457"/>
</dbReference>
<dbReference type="Pfam" id="PF11181">
    <property type="entry name" value="YflT"/>
    <property type="match status" value="1"/>
</dbReference>
<gene>
    <name evidence="2" type="ORF">QY95_01806</name>
</gene>
<comment type="caution">
    <text evidence="2">The sequence shown here is derived from an EMBL/GenBank/DDBJ whole genome shotgun (WGS) entry which is preliminary data.</text>
</comment>
<dbReference type="AlphaFoldDB" id="A0A0F5I3Z9"/>
<sequence length="204" mass="21226">MRNDHDDKKIVGIYDTQDEAVEAIEDLKREGYNTDEISIITKNRDEAEYVEDTTDTKAEEGAGAGAATGGVLGGLAGVAAGAGALAIPGIGPVVAAGPIVAGLTGAAAGAGVGGLTGALIGLGIPEDQAEEYSNYVKEGKILVLVDREARVVQGDDRVVEGSDRVVERSKETLGNGERIVESERLVIRGDDHVNDNRLDNDHHL</sequence>
<dbReference type="RefSeq" id="WP_082090142.1">
    <property type="nucleotide sequence ID" value="NZ_JWIR02000032.1"/>
</dbReference>
<accession>A0A0F5I3Z9</accession>
<dbReference type="EMBL" id="JWIR02000032">
    <property type="protein sequence ID" value="KKB40173.1"/>
    <property type="molecule type" value="Genomic_DNA"/>
</dbReference>
<dbReference type="OrthoDB" id="118405at2"/>
<evidence type="ECO:0000259" key="1">
    <source>
        <dbReference type="Pfam" id="PF11181"/>
    </source>
</evidence>
<protein>
    <submittedName>
        <fullName evidence="2">Succinyl-CoA ligase [ADP-forming] beta chain</fullName>
    </submittedName>
</protein>
<feature type="domain" description="General stress protein 17M-like" evidence="1">
    <location>
        <begin position="10"/>
        <end position="78"/>
    </location>
</feature>
<keyword evidence="2" id="KW-0436">Ligase</keyword>
<dbReference type="PANTHER" id="PTHR36109">
    <property type="entry name" value="MEMBRANE PROTEIN-RELATED"/>
    <property type="match status" value="1"/>
</dbReference>
<keyword evidence="3" id="KW-1185">Reference proteome</keyword>
<dbReference type="GO" id="GO:0016874">
    <property type="term" value="F:ligase activity"/>
    <property type="evidence" value="ECO:0007669"/>
    <property type="project" value="UniProtKB-KW"/>
</dbReference>
<organism evidence="2 3">
    <name type="scientific">Bacillus thermotolerans</name>
    <name type="common">Quasibacillus thermotolerans</name>
    <dbReference type="NCBI Taxonomy" id="1221996"/>
    <lineage>
        <taxon>Bacteria</taxon>
        <taxon>Bacillati</taxon>
        <taxon>Bacillota</taxon>
        <taxon>Bacilli</taxon>
        <taxon>Bacillales</taxon>
        <taxon>Bacillaceae</taxon>
        <taxon>Bacillus</taxon>
    </lineage>
</organism>
<evidence type="ECO:0000313" key="2">
    <source>
        <dbReference type="EMBL" id="KKB40173.1"/>
    </source>
</evidence>
<reference evidence="2" key="1">
    <citation type="submission" date="2015-02" db="EMBL/GenBank/DDBJ databases">
        <title>Genome Assembly of Bacillaceae bacterium MTCC 8252.</title>
        <authorList>
            <person name="Verma A."/>
            <person name="Khatri I."/>
            <person name="Mual P."/>
            <person name="Subramanian S."/>
            <person name="Krishnamurthi S."/>
        </authorList>
    </citation>
    <scope>NUCLEOTIDE SEQUENCE [LARGE SCALE GENOMIC DNA]</scope>
    <source>
        <strain evidence="2">MTCC 8252</strain>
    </source>
</reference>
<proteinExistence type="predicted"/>
<dbReference type="InterPro" id="IPR025889">
    <property type="entry name" value="GSP17M-like_dom"/>
</dbReference>
<name>A0A0F5I3Z9_BACTR</name>
<dbReference type="STRING" id="1221996.QY95_01806"/>
<dbReference type="PANTHER" id="PTHR36109:SF2">
    <property type="entry name" value="MEMBRANE PROTEIN"/>
    <property type="match status" value="1"/>
</dbReference>
<dbReference type="Proteomes" id="UP000031563">
    <property type="component" value="Unassembled WGS sequence"/>
</dbReference>